<dbReference type="InterPro" id="IPR036679">
    <property type="entry name" value="FlgN-like_sf"/>
</dbReference>
<gene>
    <name evidence="4" type="ORF">DENOEST_3391</name>
</gene>
<dbReference type="AlphaFoldDB" id="A0A6S6Y1Z9"/>
<dbReference type="SUPFAM" id="SSF140566">
    <property type="entry name" value="FlgN-like"/>
    <property type="match status" value="1"/>
</dbReference>
<evidence type="ECO:0008006" key="6">
    <source>
        <dbReference type="Google" id="ProtNLM"/>
    </source>
</evidence>
<sequence>MHNKGDILRLLSNELAAVAEFTALLQQEQQALVTGVVEGFESLATAKLGIADRLNALSNAREQSLRRAGLPEGRQGMDAWLATQQASARSDWQSLLNTAAEARRLNELNGKLIAERLSSNQQALSILTAATNRAALYGPDGQTHVSGAGRKLGSA</sequence>
<comment type="similarity">
    <text evidence="2">Belongs to the FlgN family.</text>
</comment>
<evidence type="ECO:0000256" key="3">
    <source>
        <dbReference type="ARBA" id="ARBA00022795"/>
    </source>
</evidence>
<dbReference type="RefSeq" id="WP_170228081.1">
    <property type="nucleotide sequence ID" value="NZ_LR778301.1"/>
</dbReference>
<name>A0A6S6Y1Z9_9PROT</name>
<dbReference type="Gene3D" id="1.20.58.300">
    <property type="entry name" value="FlgN-like"/>
    <property type="match status" value="1"/>
</dbReference>
<protein>
    <recommendedName>
        <fullName evidence="6">Flagella synthesis protein FlgN</fullName>
    </recommendedName>
</protein>
<organism evidence="4 5">
    <name type="scientific">Denitratisoma oestradiolicum</name>
    <dbReference type="NCBI Taxonomy" id="311182"/>
    <lineage>
        <taxon>Bacteria</taxon>
        <taxon>Pseudomonadati</taxon>
        <taxon>Pseudomonadota</taxon>
        <taxon>Betaproteobacteria</taxon>
        <taxon>Nitrosomonadales</taxon>
        <taxon>Sterolibacteriaceae</taxon>
        <taxon>Denitratisoma</taxon>
    </lineage>
</organism>
<evidence type="ECO:0000313" key="4">
    <source>
        <dbReference type="EMBL" id="CAB1370545.1"/>
    </source>
</evidence>
<accession>A0A6S6Y1Z9</accession>
<dbReference type="KEGG" id="doe:DENOEST_3391"/>
<evidence type="ECO:0000256" key="1">
    <source>
        <dbReference type="ARBA" id="ARBA00002397"/>
    </source>
</evidence>
<reference evidence="4 5" key="1">
    <citation type="submission" date="2020-03" db="EMBL/GenBank/DDBJ databases">
        <authorList>
            <consortium name="Genoscope - CEA"/>
            <person name="William W."/>
        </authorList>
    </citation>
    <scope>NUCLEOTIDE SEQUENCE [LARGE SCALE GENOMIC DNA]</scope>
    <source>
        <strain evidence="5">DSM 16959</strain>
    </source>
</reference>
<evidence type="ECO:0000313" key="5">
    <source>
        <dbReference type="Proteomes" id="UP000515733"/>
    </source>
</evidence>
<dbReference type="GO" id="GO:0044780">
    <property type="term" value="P:bacterial-type flagellum assembly"/>
    <property type="evidence" value="ECO:0007669"/>
    <property type="project" value="InterPro"/>
</dbReference>
<keyword evidence="3" id="KW-1005">Bacterial flagellum biogenesis</keyword>
<comment type="function">
    <text evidence="1">Required for the efficient initiation of filament assembly.</text>
</comment>
<dbReference type="EMBL" id="LR778301">
    <property type="protein sequence ID" value="CAB1370545.1"/>
    <property type="molecule type" value="Genomic_DNA"/>
</dbReference>
<dbReference type="InterPro" id="IPR007809">
    <property type="entry name" value="FlgN-like"/>
</dbReference>
<evidence type="ECO:0000256" key="2">
    <source>
        <dbReference type="ARBA" id="ARBA00007703"/>
    </source>
</evidence>
<proteinExistence type="inferred from homology"/>
<dbReference type="Pfam" id="PF05130">
    <property type="entry name" value="FlgN"/>
    <property type="match status" value="1"/>
</dbReference>
<keyword evidence="5" id="KW-1185">Reference proteome</keyword>
<dbReference type="Proteomes" id="UP000515733">
    <property type="component" value="Chromosome"/>
</dbReference>